<dbReference type="InterPro" id="IPR003767">
    <property type="entry name" value="Malate/L-lactate_DH-like"/>
</dbReference>
<dbReference type="Pfam" id="PF02615">
    <property type="entry name" value="Ldh_2"/>
    <property type="match status" value="1"/>
</dbReference>
<evidence type="ECO:0000256" key="1">
    <source>
        <dbReference type="ARBA" id="ARBA00006056"/>
    </source>
</evidence>
<dbReference type="Proteomes" id="UP001385892">
    <property type="component" value="Unassembled WGS sequence"/>
</dbReference>
<keyword evidence="2" id="KW-0560">Oxidoreductase</keyword>
<protein>
    <submittedName>
        <fullName evidence="3">Ldh family oxidoreductase</fullName>
    </submittedName>
</protein>
<gene>
    <name evidence="3" type="ORF">WKW82_05520</name>
</gene>
<dbReference type="EMBL" id="JBBKZT010000002">
    <property type="protein sequence ID" value="MEJ8846093.1"/>
    <property type="molecule type" value="Genomic_DNA"/>
</dbReference>
<dbReference type="PANTHER" id="PTHR11091">
    <property type="entry name" value="OXIDOREDUCTASE-RELATED"/>
    <property type="match status" value="1"/>
</dbReference>
<dbReference type="Gene3D" id="3.30.1370.60">
    <property type="entry name" value="Hypothetical oxidoreductase yiak, domain 2"/>
    <property type="match status" value="1"/>
</dbReference>
<comment type="similarity">
    <text evidence="1">Belongs to the LDH2/MDH2 oxidoreductase family.</text>
</comment>
<organism evidence="3 4">
    <name type="scientific">Variovorax rhizosphaerae</name>
    <dbReference type="NCBI Taxonomy" id="1836200"/>
    <lineage>
        <taxon>Bacteria</taxon>
        <taxon>Pseudomonadati</taxon>
        <taxon>Pseudomonadota</taxon>
        <taxon>Betaproteobacteria</taxon>
        <taxon>Burkholderiales</taxon>
        <taxon>Comamonadaceae</taxon>
        <taxon>Variovorax</taxon>
    </lineage>
</organism>
<dbReference type="InterPro" id="IPR036111">
    <property type="entry name" value="Mal/L-sulfo/L-lacto_DH-like_sf"/>
</dbReference>
<accession>A0ABU8WF15</accession>
<dbReference type="PANTHER" id="PTHR11091:SF0">
    <property type="entry name" value="MALATE DEHYDROGENASE"/>
    <property type="match status" value="1"/>
</dbReference>
<dbReference type="RefSeq" id="WP_340341245.1">
    <property type="nucleotide sequence ID" value="NZ_JBBKZT010000002.1"/>
</dbReference>
<evidence type="ECO:0000313" key="4">
    <source>
        <dbReference type="Proteomes" id="UP001385892"/>
    </source>
</evidence>
<dbReference type="InterPro" id="IPR043143">
    <property type="entry name" value="Mal/L-sulf/L-lact_DH-like_NADP"/>
</dbReference>
<evidence type="ECO:0000256" key="2">
    <source>
        <dbReference type="ARBA" id="ARBA00023002"/>
    </source>
</evidence>
<name>A0ABU8WF15_9BURK</name>
<sequence length="354" mass="37094">MSALPQPGRFDYAPLLAWTIGVLINEGVDGDAACIAANVLVRTSLRGIDTHGLSRLPLYVEKLKSGEVNAQPDIRIEMRDGMMYCHGDGGLGQVVLPFALERVLLAARTTALVACRIESTGHLGALGTLVLPAAEQGFLAILCQRTPPIMALPGSTAPAIGNNPIAFACPVDGRAPLVFDMAHSVVARGHVMQALREGRDAIPGDWALGPDGAPTTDPGLALRGAMQPIAGHKGMGLAMLVECLAGSMNGVMPPENSPEGHSKGSASNVSAFLVVINPALVIGERAFNESIDAWLQNYLQASGPNARYPGQRQAACEALRRNEGIPVPDGLLAELQATGRLARHPFKLATIPLP</sequence>
<evidence type="ECO:0000313" key="3">
    <source>
        <dbReference type="EMBL" id="MEJ8846093.1"/>
    </source>
</evidence>
<proteinExistence type="inferred from homology"/>
<comment type="caution">
    <text evidence="3">The sequence shown here is derived from an EMBL/GenBank/DDBJ whole genome shotgun (WGS) entry which is preliminary data.</text>
</comment>
<dbReference type="SUPFAM" id="SSF89733">
    <property type="entry name" value="L-sulfolactate dehydrogenase-like"/>
    <property type="match status" value="1"/>
</dbReference>
<dbReference type="InterPro" id="IPR043144">
    <property type="entry name" value="Mal/L-sulf/L-lact_DH-like_ah"/>
</dbReference>
<dbReference type="Gene3D" id="1.10.1530.10">
    <property type="match status" value="1"/>
</dbReference>
<reference evidence="3 4" key="1">
    <citation type="submission" date="2024-03" db="EMBL/GenBank/DDBJ databases">
        <title>Novel species of the genus Variovorax.</title>
        <authorList>
            <person name="Liu Q."/>
            <person name="Xin Y.-H."/>
        </authorList>
    </citation>
    <scope>NUCLEOTIDE SEQUENCE [LARGE SCALE GENOMIC DNA]</scope>
    <source>
        <strain evidence="3 4">KACC 18900</strain>
    </source>
</reference>
<keyword evidence="4" id="KW-1185">Reference proteome</keyword>